<dbReference type="SUPFAM" id="SSF57701">
    <property type="entry name" value="Zn2/Cys6 DNA-binding domain"/>
    <property type="match status" value="1"/>
</dbReference>
<reference evidence="5 6" key="1">
    <citation type="journal article" date="2020" name="bioRxiv">
        <title>Whole genome comparisons of ergot fungi reveals the divergence and evolution of species within the genus Claviceps are the result of varying mechanisms driving genome evolution and host range expansion.</title>
        <authorList>
            <person name="Wyka S.A."/>
            <person name="Mondo S.J."/>
            <person name="Liu M."/>
            <person name="Dettman J."/>
            <person name="Nalam V."/>
            <person name="Broders K.D."/>
        </authorList>
    </citation>
    <scope>NUCLEOTIDE SEQUENCE [LARGE SCALE GENOMIC DNA]</scope>
    <source>
        <strain evidence="5 6">LM576</strain>
    </source>
</reference>
<evidence type="ECO:0000313" key="6">
    <source>
        <dbReference type="Proteomes" id="UP000732380"/>
    </source>
</evidence>
<dbReference type="Proteomes" id="UP000732380">
    <property type="component" value="Unassembled WGS sequence"/>
</dbReference>
<evidence type="ECO:0000259" key="4">
    <source>
        <dbReference type="PROSITE" id="PS50048"/>
    </source>
</evidence>
<keyword evidence="6" id="KW-1185">Reference proteome</keyword>
<gene>
    <name evidence="5" type="ORF">E4U13_000244</name>
</gene>
<protein>
    <recommendedName>
        <fullName evidence="4">Zn(2)-C6 fungal-type domain-containing protein</fullName>
    </recommendedName>
</protein>
<dbReference type="GO" id="GO:0006351">
    <property type="term" value="P:DNA-templated transcription"/>
    <property type="evidence" value="ECO:0007669"/>
    <property type="project" value="InterPro"/>
</dbReference>
<dbReference type="Gene3D" id="4.10.240.10">
    <property type="entry name" value="Zn(2)-C6 fungal-type DNA-binding domain"/>
    <property type="match status" value="1"/>
</dbReference>
<dbReference type="InterPro" id="IPR001138">
    <property type="entry name" value="Zn2Cys6_DnaBD"/>
</dbReference>
<dbReference type="GO" id="GO:0000981">
    <property type="term" value="F:DNA-binding transcription factor activity, RNA polymerase II-specific"/>
    <property type="evidence" value="ECO:0007669"/>
    <property type="project" value="InterPro"/>
</dbReference>
<dbReference type="PANTHER" id="PTHR47256:SF1">
    <property type="entry name" value="ZN(II)2CYS6 TRANSCRIPTION FACTOR (EUROFUNG)"/>
    <property type="match status" value="1"/>
</dbReference>
<dbReference type="InterPro" id="IPR007219">
    <property type="entry name" value="XnlR_reg_dom"/>
</dbReference>
<dbReference type="InterPro" id="IPR053187">
    <property type="entry name" value="Notoamide_regulator"/>
</dbReference>
<dbReference type="EMBL" id="SRQM01000104">
    <property type="protein sequence ID" value="KAG6118395.1"/>
    <property type="molecule type" value="Genomic_DNA"/>
</dbReference>
<dbReference type="PROSITE" id="PS50048">
    <property type="entry name" value="ZN2_CY6_FUNGAL_2"/>
    <property type="match status" value="1"/>
</dbReference>
<dbReference type="AlphaFoldDB" id="A0A9P7TZ09"/>
<dbReference type="GO" id="GO:0008270">
    <property type="term" value="F:zinc ion binding"/>
    <property type="evidence" value="ECO:0007669"/>
    <property type="project" value="InterPro"/>
</dbReference>
<keyword evidence="1" id="KW-0479">Metal-binding</keyword>
<comment type="caution">
    <text evidence="5">The sequence shown here is derived from an EMBL/GenBank/DDBJ whole genome shotgun (WGS) entry which is preliminary data.</text>
</comment>
<sequence length="479" mass="53875">MSSSNSGFAPLRPLLSRAPCEPSLSAESSSERKKREVVVAACEYCRKRKAKCDARRPTCSSCTARGLPCTYATNPSETRGSALKRRHEHLENDFHVLQQVFQALQSREDGDVLAILQRIRQHEDAETIMERLHASDLLLGLRAGPNSRPASVSCSAPRPHTPMSLLAPDDTMFSRLGTTQIQVMPSNYLNREARFSSSFRFLPCMSSALHTVEPHPSVKILDSRLDQINPSRWTCVSADDDILRDLLGRYFIQEYMRSACFQKDQFLHDMLSESMQFCSPLLVNATLALSCYCYHDETDCEKSRQIRALGYEFLSETKKLWDLEKDRPILITTIQAALVLSVTLNVCSAEALGSRYARTAVAMAIDHGLYDESDAQRKSEQIQQAHDFTAWCLHNWCILQGYQFVISPGIGTHRLPSLPDPGTHAEWYGEFWIQDSSTMTRFGVNHAQLFKARCEMLSILNQIGCHFSQPTVNAVADGV</sequence>
<feature type="domain" description="Zn(2)-C6 fungal-type" evidence="4">
    <location>
        <begin position="41"/>
        <end position="71"/>
    </location>
</feature>
<dbReference type="Pfam" id="PF04082">
    <property type="entry name" value="Fungal_trans"/>
    <property type="match status" value="1"/>
</dbReference>
<keyword evidence="2" id="KW-0539">Nucleus</keyword>
<dbReference type="PANTHER" id="PTHR47256">
    <property type="entry name" value="ZN(II)2CYS6 TRANSCRIPTION FACTOR (EUROFUNG)-RELATED"/>
    <property type="match status" value="1"/>
</dbReference>
<feature type="region of interest" description="Disordered" evidence="3">
    <location>
        <begin position="1"/>
        <end position="27"/>
    </location>
</feature>
<dbReference type="InterPro" id="IPR036864">
    <property type="entry name" value="Zn2-C6_fun-type_DNA-bd_sf"/>
</dbReference>
<organism evidence="5 6">
    <name type="scientific">Claviceps humidiphila</name>
    <dbReference type="NCBI Taxonomy" id="1294629"/>
    <lineage>
        <taxon>Eukaryota</taxon>
        <taxon>Fungi</taxon>
        <taxon>Dikarya</taxon>
        <taxon>Ascomycota</taxon>
        <taxon>Pezizomycotina</taxon>
        <taxon>Sordariomycetes</taxon>
        <taxon>Hypocreomycetidae</taxon>
        <taxon>Hypocreales</taxon>
        <taxon>Clavicipitaceae</taxon>
        <taxon>Claviceps</taxon>
    </lineage>
</organism>
<dbReference type="PROSITE" id="PS00463">
    <property type="entry name" value="ZN2_CY6_FUNGAL_1"/>
    <property type="match status" value="1"/>
</dbReference>
<evidence type="ECO:0000313" key="5">
    <source>
        <dbReference type="EMBL" id="KAG6118395.1"/>
    </source>
</evidence>
<dbReference type="SMART" id="SM00066">
    <property type="entry name" value="GAL4"/>
    <property type="match status" value="1"/>
</dbReference>
<dbReference type="GO" id="GO:0003677">
    <property type="term" value="F:DNA binding"/>
    <property type="evidence" value="ECO:0007669"/>
    <property type="project" value="InterPro"/>
</dbReference>
<dbReference type="Pfam" id="PF00172">
    <property type="entry name" value="Zn_clus"/>
    <property type="match status" value="1"/>
</dbReference>
<name>A0A9P7TZ09_9HYPO</name>
<dbReference type="CDD" id="cd00067">
    <property type="entry name" value="GAL4"/>
    <property type="match status" value="1"/>
</dbReference>
<accession>A0A9P7TZ09</accession>
<proteinExistence type="predicted"/>
<evidence type="ECO:0000256" key="2">
    <source>
        <dbReference type="ARBA" id="ARBA00023242"/>
    </source>
</evidence>
<evidence type="ECO:0000256" key="3">
    <source>
        <dbReference type="SAM" id="MobiDB-lite"/>
    </source>
</evidence>
<evidence type="ECO:0000256" key="1">
    <source>
        <dbReference type="ARBA" id="ARBA00022723"/>
    </source>
</evidence>
<dbReference type="CDD" id="cd12148">
    <property type="entry name" value="fungal_TF_MHR"/>
    <property type="match status" value="1"/>
</dbReference>